<keyword evidence="3" id="KW-1185">Reference proteome</keyword>
<dbReference type="Gene3D" id="3.40.50.1820">
    <property type="entry name" value="alpha/beta hydrolase"/>
    <property type="match status" value="1"/>
</dbReference>
<dbReference type="EMBL" id="JAMQJY010000004">
    <property type="protein sequence ID" value="MCM2677490.1"/>
    <property type="molecule type" value="Genomic_DNA"/>
</dbReference>
<dbReference type="Pfam" id="PF12695">
    <property type="entry name" value="Abhydrolase_5"/>
    <property type="match status" value="1"/>
</dbReference>
<reference evidence="2" key="1">
    <citation type="submission" date="2022-06" db="EMBL/GenBank/DDBJ databases">
        <title>Alkalicoccobacillus porphyridii sp. nov., isolated from a marine red alga, Porphyridium purpureum and reclassification of Shouchella plakortidis and Shouchella gibsonii as Alkalicoccobacillus plakortidis comb. nov. and Alkalicoccobacillus gibsonii comb. nov.</title>
        <authorList>
            <person name="Kim K.H."/>
            <person name="Lee J.K."/>
            <person name="Han D.M."/>
            <person name="Baek J.H."/>
            <person name="Jeon C.O."/>
        </authorList>
    </citation>
    <scope>NUCLEOTIDE SEQUENCE</scope>
    <source>
        <strain evidence="2">DSM 19153</strain>
    </source>
</reference>
<evidence type="ECO:0000259" key="1">
    <source>
        <dbReference type="Pfam" id="PF12695"/>
    </source>
</evidence>
<accession>A0ABT0XP42</accession>
<gene>
    <name evidence="2" type="ORF">NDM98_19935</name>
</gene>
<dbReference type="RefSeq" id="WP_251611296.1">
    <property type="nucleotide sequence ID" value="NZ_JAMQJY010000004.1"/>
</dbReference>
<dbReference type="InterPro" id="IPR029058">
    <property type="entry name" value="AB_hydrolase_fold"/>
</dbReference>
<dbReference type="InterPro" id="IPR029059">
    <property type="entry name" value="AB_hydrolase_5"/>
</dbReference>
<protein>
    <submittedName>
        <fullName evidence="2">Alpha/beta hydrolase</fullName>
    </submittedName>
</protein>
<organism evidence="2 3">
    <name type="scientific">Alkalicoccobacillus plakortidis</name>
    <dbReference type="NCBI Taxonomy" id="444060"/>
    <lineage>
        <taxon>Bacteria</taxon>
        <taxon>Bacillati</taxon>
        <taxon>Bacillota</taxon>
        <taxon>Bacilli</taxon>
        <taxon>Bacillales</taxon>
        <taxon>Bacillaceae</taxon>
        <taxon>Alkalicoccobacillus</taxon>
    </lineage>
</organism>
<keyword evidence="2" id="KW-0378">Hydrolase</keyword>
<dbReference type="SUPFAM" id="SSF53474">
    <property type="entry name" value="alpha/beta-Hydrolases"/>
    <property type="match status" value="1"/>
</dbReference>
<name>A0ABT0XP42_9BACI</name>
<evidence type="ECO:0000313" key="2">
    <source>
        <dbReference type="EMBL" id="MCM2677490.1"/>
    </source>
</evidence>
<sequence>MMKKLFNKKILIIACILIMVSFLSFYKWTQVTYEAINSSQIELEETKQLEEGWLIYSAEQADKGLILYPGAKVEANAYAYLAQELSKQNITVAIPSVTLNLPIIDLSKALEMIDGNDAMEWYVGGHSMGGAAAAMFADQQLDKVNGLVLLGSYAADNDYLKESSLPALSISGSEDGLSTPDKIKENSRNIPQTTEFVEIKGGNHAFFGDYGSQKGDNEAQITVSEQQEIIIDTIVQWLESVEFSGGENG</sequence>
<feature type="domain" description="Alpha/beta hydrolase fold-5" evidence="1">
    <location>
        <begin position="64"/>
        <end position="228"/>
    </location>
</feature>
<comment type="caution">
    <text evidence="2">The sequence shown here is derived from an EMBL/GenBank/DDBJ whole genome shotgun (WGS) entry which is preliminary data.</text>
</comment>
<proteinExistence type="predicted"/>
<dbReference type="GO" id="GO:0016787">
    <property type="term" value="F:hydrolase activity"/>
    <property type="evidence" value="ECO:0007669"/>
    <property type="project" value="UniProtKB-KW"/>
</dbReference>
<dbReference type="Proteomes" id="UP001203665">
    <property type="component" value="Unassembled WGS sequence"/>
</dbReference>
<evidence type="ECO:0000313" key="3">
    <source>
        <dbReference type="Proteomes" id="UP001203665"/>
    </source>
</evidence>